<feature type="region of interest" description="Disordered" evidence="1">
    <location>
        <begin position="67"/>
        <end position="91"/>
    </location>
</feature>
<feature type="compositionally biased region" description="Basic residues" evidence="1">
    <location>
        <begin position="73"/>
        <end position="87"/>
    </location>
</feature>
<evidence type="ECO:0000313" key="2">
    <source>
        <dbReference type="EMBL" id="KZL65635.1"/>
    </source>
</evidence>
<proteinExistence type="predicted"/>
<dbReference type="Proteomes" id="UP000076552">
    <property type="component" value="Unassembled WGS sequence"/>
</dbReference>
<feature type="region of interest" description="Disordered" evidence="1">
    <location>
        <begin position="1"/>
        <end position="23"/>
    </location>
</feature>
<name>A0A166NFR0_9PEZI</name>
<gene>
    <name evidence="2" type="ORF">CT0861_11268</name>
</gene>
<feature type="compositionally biased region" description="Low complexity" evidence="1">
    <location>
        <begin position="1"/>
        <end position="12"/>
    </location>
</feature>
<reference evidence="2 3" key="1">
    <citation type="submission" date="2015-06" db="EMBL/GenBank/DDBJ databases">
        <title>Survival trade-offs in plant roots during colonization by closely related pathogenic and mutualistic fungi.</title>
        <authorList>
            <person name="Hacquard S."/>
            <person name="Kracher B."/>
            <person name="Hiruma K."/>
            <person name="Weinman A."/>
            <person name="Muench P."/>
            <person name="Garrido Oter R."/>
            <person name="Ver Loren van Themaat E."/>
            <person name="Dallerey J.-F."/>
            <person name="Damm U."/>
            <person name="Henrissat B."/>
            <person name="Lespinet O."/>
            <person name="Thon M."/>
            <person name="Kemen E."/>
            <person name="McHardy A.C."/>
            <person name="Schulze-Lefert P."/>
            <person name="O'Connell R.J."/>
        </authorList>
    </citation>
    <scope>NUCLEOTIDE SEQUENCE [LARGE SCALE GENOMIC DNA]</scope>
    <source>
        <strain evidence="2 3">0861</strain>
    </source>
</reference>
<comment type="caution">
    <text evidence="2">The sequence shown here is derived from an EMBL/GenBank/DDBJ whole genome shotgun (WGS) entry which is preliminary data.</text>
</comment>
<evidence type="ECO:0000256" key="1">
    <source>
        <dbReference type="SAM" id="MobiDB-lite"/>
    </source>
</evidence>
<accession>A0A166NFR0</accession>
<dbReference type="EMBL" id="LFIV01000212">
    <property type="protein sequence ID" value="KZL65635.1"/>
    <property type="molecule type" value="Genomic_DNA"/>
</dbReference>
<dbReference type="AlphaFoldDB" id="A0A166NFR0"/>
<protein>
    <submittedName>
        <fullName evidence="2">Uncharacterized protein</fullName>
    </submittedName>
</protein>
<keyword evidence="3" id="KW-1185">Reference proteome</keyword>
<organism evidence="2 3">
    <name type="scientific">Colletotrichum tofieldiae</name>
    <dbReference type="NCBI Taxonomy" id="708197"/>
    <lineage>
        <taxon>Eukaryota</taxon>
        <taxon>Fungi</taxon>
        <taxon>Dikarya</taxon>
        <taxon>Ascomycota</taxon>
        <taxon>Pezizomycotina</taxon>
        <taxon>Sordariomycetes</taxon>
        <taxon>Hypocreomycetidae</taxon>
        <taxon>Glomerellales</taxon>
        <taxon>Glomerellaceae</taxon>
        <taxon>Colletotrichum</taxon>
        <taxon>Colletotrichum spaethianum species complex</taxon>
    </lineage>
</organism>
<sequence length="489" mass="53946">MSSPPSSSSSPSQAMPDLDSSTFLDDNVKHHAVRLTIALPPRRPDCADGKGNGDDCANANGSRGQHAQSHCCYHQRHHHPRQPRRHPSGWPQDQRVHLCFHDDWSATKLPLEVHFGAGQLATSFPNDPPHDDGRVLALECRRVVFPSSPAPRDSWCRALLRPWSWMVTAAALYLAAATLIMVGAELYIRLDPTVLRSMPERTRIFPLARELSLVTQTFAGNASFPDAAATEELLSALSHSMTTLCFHAADLDRRPDIKTLCDEYLTALRSAGNCLAQHFSDAADSFGGDLADGNLLVSLLADWDSLPREHAAMTAADDDGSEGDPSPYNVYTRLGTFIEAWATYGAAGAVEARRLEGHLRDLVARQDWILDAFLRVDANSRGRSKGYRSDGRNAHWTHKIPVTVSNLRETLIPRLDALLVQLAKHDEAFVVAHERLTAIDSHLAALASAGWVGRTLGHAESWAFPTMASMRIELQQTVDQLRRRRGHDN</sequence>
<evidence type="ECO:0000313" key="3">
    <source>
        <dbReference type="Proteomes" id="UP000076552"/>
    </source>
</evidence>